<keyword evidence="5 9" id="KW-1133">Transmembrane helix</keyword>
<dbReference type="InterPro" id="IPR013099">
    <property type="entry name" value="K_chnl_dom"/>
</dbReference>
<feature type="transmembrane region" description="Helical" evidence="9">
    <location>
        <begin position="39"/>
        <end position="62"/>
    </location>
</feature>
<dbReference type="PRINTS" id="PR01333">
    <property type="entry name" value="2POREKCHANEL"/>
</dbReference>
<dbReference type="GO" id="GO:0005774">
    <property type="term" value="C:vacuolar membrane"/>
    <property type="evidence" value="ECO:0007669"/>
    <property type="project" value="UniProtKB-ARBA"/>
</dbReference>
<sequence length="304" mass="33464">MEDPLIASGSRSGVESLPETPVSAVTSFAAVVECVRRNWIITLAMVGLFLYLAFVVCIFCFYRDQYSGSETHPIVDAFYFSVVTMSTVGYGDIVPLTRTTKIISIGFVIISIVLLDILINWVVDHVLALQENAILALIANRNRAIRDRIVDLENGGKMKTIWKFGLALCVVVTCVGVGACVLCFGEKLGFLDSVYLSVMSVTTVGYGDETFKTVGGRIFAVFWLVLSTIAMACLFIYFAQIRVDGKVMELPLSESEFVVSKLKESGKISEDDIKQVVSEYEKLDRNNLRKITSSQLLEGGNGEN</sequence>
<evidence type="ECO:0000256" key="1">
    <source>
        <dbReference type="ARBA" id="ARBA00004141"/>
    </source>
</evidence>
<evidence type="ECO:0000256" key="2">
    <source>
        <dbReference type="ARBA" id="ARBA00010159"/>
    </source>
</evidence>
<evidence type="ECO:0000256" key="9">
    <source>
        <dbReference type="SAM" id="Phobius"/>
    </source>
</evidence>
<evidence type="ECO:0000313" key="12">
    <source>
        <dbReference type="Proteomes" id="UP000489600"/>
    </source>
</evidence>
<reference evidence="11" key="1">
    <citation type="submission" date="2019-07" db="EMBL/GenBank/DDBJ databases">
        <authorList>
            <person name="Dittberner H."/>
        </authorList>
    </citation>
    <scope>NUCLEOTIDE SEQUENCE [LARGE SCALE GENOMIC DNA]</scope>
</reference>
<dbReference type="GO" id="GO:0015271">
    <property type="term" value="F:outward rectifier potassium channel activity"/>
    <property type="evidence" value="ECO:0007669"/>
    <property type="project" value="TreeGrafter"/>
</dbReference>
<comment type="caution">
    <text evidence="11">The sequence shown here is derived from an EMBL/GenBank/DDBJ whole genome shotgun (WGS) entry which is preliminary data.</text>
</comment>
<keyword evidence="8" id="KW-0407">Ion channel</keyword>
<keyword evidence="7 9" id="KW-0472">Membrane</keyword>
<evidence type="ECO:0000256" key="3">
    <source>
        <dbReference type="ARBA" id="ARBA00022448"/>
    </source>
</evidence>
<evidence type="ECO:0000313" key="11">
    <source>
        <dbReference type="EMBL" id="VVA89731.1"/>
    </source>
</evidence>
<comment type="subcellular location">
    <subcellularLocation>
        <location evidence="1">Membrane</location>
        <topology evidence="1">Multi-pass membrane protein</topology>
    </subcellularLocation>
</comment>
<evidence type="ECO:0000256" key="7">
    <source>
        <dbReference type="ARBA" id="ARBA00023136"/>
    </source>
</evidence>
<feature type="transmembrane region" description="Helical" evidence="9">
    <location>
        <begin position="218"/>
        <end position="239"/>
    </location>
</feature>
<dbReference type="GO" id="GO:0005886">
    <property type="term" value="C:plasma membrane"/>
    <property type="evidence" value="ECO:0007669"/>
    <property type="project" value="TreeGrafter"/>
</dbReference>
<feature type="domain" description="Potassium channel" evidence="10">
    <location>
        <begin position="49"/>
        <end position="122"/>
    </location>
</feature>
<feature type="transmembrane region" description="Helical" evidence="9">
    <location>
        <begin position="102"/>
        <end position="123"/>
    </location>
</feature>
<feature type="transmembrane region" description="Helical" evidence="9">
    <location>
        <begin position="164"/>
        <end position="185"/>
    </location>
</feature>
<organism evidence="11 12">
    <name type="scientific">Arabis nemorensis</name>
    <dbReference type="NCBI Taxonomy" id="586526"/>
    <lineage>
        <taxon>Eukaryota</taxon>
        <taxon>Viridiplantae</taxon>
        <taxon>Streptophyta</taxon>
        <taxon>Embryophyta</taxon>
        <taxon>Tracheophyta</taxon>
        <taxon>Spermatophyta</taxon>
        <taxon>Magnoliopsida</taxon>
        <taxon>eudicotyledons</taxon>
        <taxon>Gunneridae</taxon>
        <taxon>Pentapetalae</taxon>
        <taxon>rosids</taxon>
        <taxon>malvids</taxon>
        <taxon>Brassicales</taxon>
        <taxon>Brassicaceae</taxon>
        <taxon>Arabideae</taxon>
        <taxon>Arabis</taxon>
    </lineage>
</organism>
<evidence type="ECO:0000256" key="5">
    <source>
        <dbReference type="ARBA" id="ARBA00022989"/>
    </source>
</evidence>
<accession>A0A565AK34</accession>
<dbReference type="Proteomes" id="UP000489600">
    <property type="component" value="Unassembled WGS sequence"/>
</dbReference>
<dbReference type="PANTHER" id="PTHR11003:SF268">
    <property type="entry name" value="TWO-PORE POTASSIUM CHANNEL 4-RELATED"/>
    <property type="match status" value="1"/>
</dbReference>
<dbReference type="AlphaFoldDB" id="A0A565AK34"/>
<evidence type="ECO:0000256" key="8">
    <source>
        <dbReference type="ARBA" id="ARBA00023303"/>
    </source>
</evidence>
<keyword evidence="12" id="KW-1185">Reference proteome</keyword>
<dbReference type="GO" id="GO:0022841">
    <property type="term" value="F:potassium ion leak channel activity"/>
    <property type="evidence" value="ECO:0007669"/>
    <property type="project" value="TreeGrafter"/>
</dbReference>
<dbReference type="InterPro" id="IPR003280">
    <property type="entry name" value="2pore_dom_K_chnl"/>
</dbReference>
<feature type="transmembrane region" description="Helical" evidence="9">
    <location>
        <begin position="74"/>
        <end position="90"/>
    </location>
</feature>
<proteinExistence type="inferred from homology"/>
<protein>
    <recommendedName>
        <fullName evidence="10">Potassium channel domain-containing protein</fullName>
    </recommendedName>
</protein>
<keyword evidence="4 9" id="KW-0812">Transmembrane</keyword>
<dbReference type="PANTHER" id="PTHR11003">
    <property type="entry name" value="POTASSIUM CHANNEL, SUBFAMILY K"/>
    <property type="match status" value="1"/>
</dbReference>
<feature type="domain" description="Potassium channel" evidence="10">
    <location>
        <begin position="173"/>
        <end position="240"/>
    </location>
</feature>
<dbReference type="Gene3D" id="1.10.287.70">
    <property type="match status" value="2"/>
</dbReference>
<gene>
    <name evidence="11" type="ORF">ANE_LOCUS176</name>
</gene>
<keyword evidence="6" id="KW-0406">Ion transport</keyword>
<evidence type="ECO:0000256" key="4">
    <source>
        <dbReference type="ARBA" id="ARBA00022692"/>
    </source>
</evidence>
<dbReference type="EMBL" id="CABITT030000001">
    <property type="protein sequence ID" value="VVA89731.1"/>
    <property type="molecule type" value="Genomic_DNA"/>
</dbReference>
<evidence type="ECO:0000259" key="10">
    <source>
        <dbReference type="Pfam" id="PF07885"/>
    </source>
</evidence>
<keyword evidence="3" id="KW-0813">Transport</keyword>
<dbReference type="Pfam" id="PF07885">
    <property type="entry name" value="Ion_trans_2"/>
    <property type="match status" value="2"/>
</dbReference>
<evidence type="ECO:0000256" key="6">
    <source>
        <dbReference type="ARBA" id="ARBA00023065"/>
    </source>
</evidence>
<name>A0A565AK34_9BRAS</name>
<dbReference type="OrthoDB" id="415460at2759"/>
<comment type="similarity">
    <text evidence="2">Belongs to the two pore domain potassium channel (TC 1.A.1.7) family.</text>
</comment>
<dbReference type="SUPFAM" id="SSF81324">
    <property type="entry name" value="Voltage-gated potassium channels"/>
    <property type="match status" value="2"/>
</dbReference>
<dbReference type="GO" id="GO:0030322">
    <property type="term" value="P:stabilization of membrane potential"/>
    <property type="evidence" value="ECO:0007669"/>
    <property type="project" value="TreeGrafter"/>
</dbReference>